<feature type="region of interest" description="Disordered" evidence="4">
    <location>
        <begin position="168"/>
        <end position="196"/>
    </location>
</feature>
<comment type="caution">
    <text evidence="5">The sequence shown here is derived from an EMBL/GenBank/DDBJ whole genome shotgun (WGS) entry which is preliminary data.</text>
</comment>
<dbReference type="Proteomes" id="UP000224634">
    <property type="component" value="Unassembled WGS sequence"/>
</dbReference>
<name>A0A2B7XTT7_POLH7</name>
<proteinExistence type="predicted"/>
<dbReference type="EMBL" id="PDNA01000115">
    <property type="protein sequence ID" value="PGH12616.1"/>
    <property type="molecule type" value="Genomic_DNA"/>
</dbReference>
<dbReference type="Pfam" id="PF00743">
    <property type="entry name" value="FMO-like"/>
    <property type="match status" value="1"/>
</dbReference>
<dbReference type="AlphaFoldDB" id="A0A2B7XTT7"/>
<evidence type="ECO:0000313" key="5">
    <source>
        <dbReference type="EMBL" id="PGH12616.1"/>
    </source>
</evidence>
<keyword evidence="3" id="KW-0560">Oxidoreductase</keyword>
<dbReference type="PRINTS" id="PR00411">
    <property type="entry name" value="PNDRDTASEI"/>
</dbReference>
<dbReference type="PANTHER" id="PTHR43539">
    <property type="entry name" value="FLAVIN-BINDING MONOOXYGENASE-LIKE PROTEIN (AFU_ORTHOLOGUE AFUA_4G09220)"/>
    <property type="match status" value="1"/>
</dbReference>
<sequence>MDIPADEEPHTIYLPNLSSRGLPADTSTVDVNAVVAEWFQRFDKCLSSNDASDVQAVFREDAWVRDMLTLSWDFRTLNGLDNITAYLQENAGGAKLRNMRARNTGPFQPALKMPAPGVHWLETMFDFETEVGRGSGVLRLVFEEKDNAWKVYLINFLLQELKGFEEKSGKNRPWNGVNSSTGTPSGDNWAQQREKEKRFEDKSPAVLIIGAGQSGLSAGARLRQLGVPTLIIDHNERIGDNWRKRYKSLVTHDTAQYCHMPYLPFPPTWPLFTPKDKLADWFEFYASAMELNVWMKTTIERSEFNNDTKTWTATLRLADGSQRTMSPRHIILATGHSGEPHIPQFPGREKFHGQVLHASQFTDGPQFEDISSKRVVVVGSGNSGHDICQNLYEHGADVTMLQRGGTYVISGNRGVFMLLAGLYDETGPKTEDADLYAQSMPIPVQFAFHRIGTRIITVGEQDRIFQLENAGFAIDCGADGAGLFRKYLTRGGGYYIDVGCSQLIIDGKVKVRQWSEGIDGFDERGLVLADTGKVPADIIILATGYDNMKTTAAKVMGDKVAARLAPAWDLDEEGEMNSIWRYSGHPGFWYMGGNLALCRHYSQLLALQIKALEEGLYHQPE</sequence>
<dbReference type="Gene3D" id="3.50.50.60">
    <property type="entry name" value="FAD/NAD(P)-binding domain"/>
    <property type="match status" value="1"/>
</dbReference>
<keyword evidence="1" id="KW-0285">Flavoprotein</keyword>
<dbReference type="InterPro" id="IPR036188">
    <property type="entry name" value="FAD/NAD-bd_sf"/>
</dbReference>
<accession>A0A2B7XTT7</accession>
<evidence type="ECO:0008006" key="7">
    <source>
        <dbReference type="Google" id="ProtNLM"/>
    </source>
</evidence>
<protein>
    <recommendedName>
        <fullName evidence="7">FAD/NAD(P)-binding domain-containing protein</fullName>
    </recommendedName>
</protein>
<evidence type="ECO:0000256" key="1">
    <source>
        <dbReference type="ARBA" id="ARBA00022630"/>
    </source>
</evidence>
<evidence type="ECO:0000256" key="4">
    <source>
        <dbReference type="SAM" id="MobiDB-lite"/>
    </source>
</evidence>
<dbReference type="PANTHER" id="PTHR43539:SF24">
    <property type="entry name" value="FAD_NAD(P)-BINDING DOMAIN-CONTAINING PROTEIN-RELATED"/>
    <property type="match status" value="1"/>
</dbReference>
<evidence type="ECO:0000256" key="2">
    <source>
        <dbReference type="ARBA" id="ARBA00022827"/>
    </source>
</evidence>
<feature type="compositionally biased region" description="Polar residues" evidence="4">
    <location>
        <begin position="176"/>
        <end position="191"/>
    </location>
</feature>
<dbReference type="InterPro" id="IPR020946">
    <property type="entry name" value="Flavin_mOase-like"/>
</dbReference>
<gene>
    <name evidence="5" type="ORF">AJ80_06675</name>
</gene>
<dbReference type="InterPro" id="IPR050982">
    <property type="entry name" value="Auxin_biosynth/cation_transpt"/>
</dbReference>
<dbReference type="STRING" id="1447883.A0A2B7XTT7"/>
<dbReference type="SUPFAM" id="SSF51905">
    <property type="entry name" value="FAD/NAD(P)-binding domain"/>
    <property type="match status" value="2"/>
</dbReference>
<reference evidence="5 6" key="1">
    <citation type="submission" date="2017-10" db="EMBL/GenBank/DDBJ databases">
        <title>Comparative genomics in systemic dimorphic fungi from Ajellomycetaceae.</title>
        <authorList>
            <person name="Munoz J.F."/>
            <person name="Mcewen J.G."/>
            <person name="Clay O.K."/>
            <person name="Cuomo C.A."/>
        </authorList>
    </citation>
    <scope>NUCLEOTIDE SEQUENCE [LARGE SCALE GENOMIC DNA]</scope>
    <source>
        <strain evidence="5 6">UAMH7299</strain>
    </source>
</reference>
<dbReference type="GO" id="GO:0050661">
    <property type="term" value="F:NADP binding"/>
    <property type="evidence" value="ECO:0007669"/>
    <property type="project" value="InterPro"/>
</dbReference>
<evidence type="ECO:0000256" key="3">
    <source>
        <dbReference type="ARBA" id="ARBA00023002"/>
    </source>
</evidence>
<keyword evidence="2" id="KW-0274">FAD</keyword>
<organism evidence="5 6">
    <name type="scientific">Polytolypa hystricis (strain UAMH7299)</name>
    <dbReference type="NCBI Taxonomy" id="1447883"/>
    <lineage>
        <taxon>Eukaryota</taxon>
        <taxon>Fungi</taxon>
        <taxon>Dikarya</taxon>
        <taxon>Ascomycota</taxon>
        <taxon>Pezizomycotina</taxon>
        <taxon>Eurotiomycetes</taxon>
        <taxon>Eurotiomycetidae</taxon>
        <taxon>Onygenales</taxon>
        <taxon>Onygenales incertae sedis</taxon>
        <taxon>Polytolypa</taxon>
    </lineage>
</organism>
<dbReference type="OrthoDB" id="74360at2759"/>
<evidence type="ECO:0000313" key="6">
    <source>
        <dbReference type="Proteomes" id="UP000224634"/>
    </source>
</evidence>
<keyword evidence="6" id="KW-1185">Reference proteome</keyword>
<dbReference type="GO" id="GO:0004499">
    <property type="term" value="F:N,N-dimethylaniline monooxygenase activity"/>
    <property type="evidence" value="ECO:0007669"/>
    <property type="project" value="InterPro"/>
</dbReference>
<dbReference type="GO" id="GO:0050660">
    <property type="term" value="F:flavin adenine dinucleotide binding"/>
    <property type="evidence" value="ECO:0007669"/>
    <property type="project" value="InterPro"/>
</dbReference>